<organism evidence="1 2">
    <name type="scientific">Clostridium frigidicarnis</name>
    <dbReference type="NCBI Taxonomy" id="84698"/>
    <lineage>
        <taxon>Bacteria</taxon>
        <taxon>Bacillati</taxon>
        <taxon>Bacillota</taxon>
        <taxon>Clostridia</taxon>
        <taxon>Eubacteriales</taxon>
        <taxon>Clostridiaceae</taxon>
        <taxon>Clostridium</taxon>
    </lineage>
</organism>
<accession>A0A1I0VH40</accession>
<sequence length="34" mass="3779">MPQTGNLQTYLPQQIMNKKLISTISRKAAESGCK</sequence>
<dbReference type="EMBL" id="FOKI01000002">
    <property type="protein sequence ID" value="SFA75695.1"/>
    <property type="molecule type" value="Genomic_DNA"/>
</dbReference>
<proteinExistence type="predicted"/>
<dbReference type="STRING" id="84698.SAMN04488528_100271"/>
<evidence type="ECO:0000313" key="1">
    <source>
        <dbReference type="EMBL" id="SFA75695.1"/>
    </source>
</evidence>
<gene>
    <name evidence="1" type="ORF">SAMN04488528_100271</name>
</gene>
<dbReference type="Proteomes" id="UP000198619">
    <property type="component" value="Unassembled WGS sequence"/>
</dbReference>
<dbReference type="AlphaFoldDB" id="A0A1I0VH40"/>
<evidence type="ECO:0000313" key="2">
    <source>
        <dbReference type="Proteomes" id="UP000198619"/>
    </source>
</evidence>
<protein>
    <submittedName>
        <fullName evidence="1">Uncharacterized protein</fullName>
    </submittedName>
</protein>
<keyword evidence="2" id="KW-1185">Reference proteome</keyword>
<reference evidence="1 2" key="1">
    <citation type="submission" date="2016-10" db="EMBL/GenBank/DDBJ databases">
        <authorList>
            <person name="de Groot N.N."/>
        </authorList>
    </citation>
    <scope>NUCLEOTIDE SEQUENCE [LARGE SCALE GENOMIC DNA]</scope>
    <source>
        <strain evidence="1 2">DSM 12271</strain>
    </source>
</reference>
<name>A0A1I0VH40_9CLOT</name>